<feature type="chain" id="PRO_5045708329" description="SH3 domain-containing protein" evidence="1">
    <location>
        <begin position="22"/>
        <end position="211"/>
    </location>
</feature>
<dbReference type="RefSeq" id="WP_188641395.1">
    <property type="nucleotide sequence ID" value="NZ_BMID01000001.1"/>
</dbReference>
<evidence type="ECO:0008006" key="4">
    <source>
        <dbReference type="Google" id="ProtNLM"/>
    </source>
</evidence>
<comment type="caution">
    <text evidence="2">The sequence shown here is derived from an EMBL/GenBank/DDBJ whole genome shotgun (WGS) entry which is preliminary data.</text>
</comment>
<evidence type="ECO:0000313" key="3">
    <source>
        <dbReference type="Proteomes" id="UP000603317"/>
    </source>
</evidence>
<sequence length="211" mass="23235">MKSLCLSAVFSMAALSTPISAQQSYPPRDDCRGDVAAQAFRHTLTTAVANRNAAMLRPLVAPEVELDFGGGSGWETFAARLDDPGYALWEELDRVLLLGCAVMKGGELTLPWHWAQDFGDIDYFEAMLVTGSDVPLRAAAAPEALVRARIDWGLVTLVEGWDPEAEYLEVRDGRQRTGFIRSDRLRSMVDYRLLARPGPEGYRIVAFIAGD</sequence>
<keyword evidence="1" id="KW-0732">Signal</keyword>
<gene>
    <name evidence="2" type="ORF">GCM10010923_07120</name>
</gene>
<proteinExistence type="predicted"/>
<evidence type="ECO:0000256" key="1">
    <source>
        <dbReference type="SAM" id="SignalP"/>
    </source>
</evidence>
<organism evidence="2 3">
    <name type="scientific">Blastomonas marina</name>
    <dbReference type="NCBI Taxonomy" id="1867408"/>
    <lineage>
        <taxon>Bacteria</taxon>
        <taxon>Pseudomonadati</taxon>
        <taxon>Pseudomonadota</taxon>
        <taxon>Alphaproteobacteria</taxon>
        <taxon>Sphingomonadales</taxon>
        <taxon>Sphingomonadaceae</taxon>
        <taxon>Blastomonas</taxon>
    </lineage>
</organism>
<name>A0ABQ1F6F8_9SPHN</name>
<accession>A0ABQ1F6F8</accession>
<evidence type="ECO:0000313" key="2">
    <source>
        <dbReference type="EMBL" id="GGA01076.1"/>
    </source>
</evidence>
<keyword evidence="3" id="KW-1185">Reference proteome</keyword>
<feature type="signal peptide" evidence="1">
    <location>
        <begin position="1"/>
        <end position="21"/>
    </location>
</feature>
<reference evidence="3" key="1">
    <citation type="journal article" date="2019" name="Int. J. Syst. Evol. Microbiol.">
        <title>The Global Catalogue of Microorganisms (GCM) 10K type strain sequencing project: providing services to taxonomists for standard genome sequencing and annotation.</title>
        <authorList>
            <consortium name="The Broad Institute Genomics Platform"/>
            <consortium name="The Broad Institute Genome Sequencing Center for Infectious Disease"/>
            <person name="Wu L."/>
            <person name="Ma J."/>
        </authorList>
    </citation>
    <scope>NUCLEOTIDE SEQUENCE [LARGE SCALE GENOMIC DNA]</scope>
    <source>
        <strain evidence="3">CGMCC 1.15297</strain>
    </source>
</reference>
<dbReference type="EMBL" id="BMID01000001">
    <property type="protein sequence ID" value="GGA01076.1"/>
    <property type="molecule type" value="Genomic_DNA"/>
</dbReference>
<protein>
    <recommendedName>
        <fullName evidence="4">SH3 domain-containing protein</fullName>
    </recommendedName>
</protein>
<dbReference type="Proteomes" id="UP000603317">
    <property type="component" value="Unassembled WGS sequence"/>
</dbReference>